<dbReference type="Gene3D" id="3.40.50.1820">
    <property type="entry name" value="alpha/beta hydrolase"/>
    <property type="match status" value="1"/>
</dbReference>
<keyword evidence="2" id="KW-0378">Hydrolase</keyword>
<dbReference type="AlphaFoldDB" id="A0A1C5IL41"/>
<sequence length="371" mass="38106">MWAGPMDPGGSTCHHAPMESAQHTVSANGITQAVRVAGPPDGVPVLLVHGNASSAAFWEPLIRRLPATLRVVAPDLRGYGDTQAAPVDATRGLGDFADDVAALLDVPGLFAADARPVVVGHSLGGGVAMRLLVDHPERVAALLLEAPVSPYGFGGTRDAHGTPTTLDFAGTGAGTANPDFVARLAAKDRGEDAPTSPRNVLRATYVADPASLGEDEELLLDSVLSTATGDDNYPGTAVASPHWPGTAPGERGVLNALAPAHFRIADELVAVPAGPPVTWVRGDADVIVSDTSLFDLAYLGSLGVVPGWPGEADCPPQPMIGQTRAVLERYAAAGGTYREVVLPGCGHSPHLERPVEFVAELLALTGVPATA</sequence>
<feature type="domain" description="AB hydrolase-1" evidence="1">
    <location>
        <begin position="45"/>
        <end position="360"/>
    </location>
</feature>
<dbReference type="InterPro" id="IPR000073">
    <property type="entry name" value="AB_hydrolase_1"/>
</dbReference>
<dbReference type="PRINTS" id="PR00412">
    <property type="entry name" value="EPOXHYDRLASE"/>
</dbReference>
<gene>
    <name evidence="2" type="ORF">GA0070613_2994</name>
</gene>
<evidence type="ECO:0000313" key="2">
    <source>
        <dbReference type="EMBL" id="SCG58719.1"/>
    </source>
</evidence>
<dbReference type="PANTHER" id="PTHR43798:SF33">
    <property type="entry name" value="HYDROLASE, PUTATIVE (AFU_ORTHOLOGUE AFUA_2G14860)-RELATED"/>
    <property type="match status" value="1"/>
</dbReference>
<reference evidence="3" key="1">
    <citation type="submission" date="2016-06" db="EMBL/GenBank/DDBJ databases">
        <authorList>
            <person name="Varghese N."/>
            <person name="Submissions Spin"/>
        </authorList>
    </citation>
    <scope>NUCLEOTIDE SEQUENCE [LARGE SCALE GENOMIC DNA]</scope>
    <source>
        <strain evidence="3">DSM 43819</strain>
    </source>
</reference>
<dbReference type="PRINTS" id="PR00111">
    <property type="entry name" value="ABHYDROLASE"/>
</dbReference>
<dbReference type="Proteomes" id="UP000198221">
    <property type="component" value="Chromosome I"/>
</dbReference>
<name>A0A1C5IL41_9ACTN</name>
<accession>A0A1C5IL41</accession>
<protein>
    <submittedName>
        <fullName evidence="2">Alpha/beta hydrolase family protein</fullName>
    </submittedName>
</protein>
<organism evidence="2 3">
    <name type="scientific">Micromonospora inositola</name>
    <dbReference type="NCBI Taxonomy" id="47865"/>
    <lineage>
        <taxon>Bacteria</taxon>
        <taxon>Bacillati</taxon>
        <taxon>Actinomycetota</taxon>
        <taxon>Actinomycetes</taxon>
        <taxon>Micromonosporales</taxon>
        <taxon>Micromonosporaceae</taxon>
        <taxon>Micromonospora</taxon>
    </lineage>
</organism>
<dbReference type="Pfam" id="PF12697">
    <property type="entry name" value="Abhydrolase_6"/>
    <property type="match status" value="1"/>
</dbReference>
<keyword evidence="3" id="KW-1185">Reference proteome</keyword>
<dbReference type="InterPro" id="IPR050266">
    <property type="entry name" value="AB_hydrolase_sf"/>
</dbReference>
<evidence type="ECO:0000313" key="3">
    <source>
        <dbReference type="Proteomes" id="UP000198221"/>
    </source>
</evidence>
<dbReference type="GO" id="GO:0016020">
    <property type="term" value="C:membrane"/>
    <property type="evidence" value="ECO:0007669"/>
    <property type="project" value="TreeGrafter"/>
</dbReference>
<dbReference type="PANTHER" id="PTHR43798">
    <property type="entry name" value="MONOACYLGLYCEROL LIPASE"/>
    <property type="match status" value="1"/>
</dbReference>
<dbReference type="EMBL" id="LT607754">
    <property type="protein sequence ID" value="SCG58719.1"/>
    <property type="molecule type" value="Genomic_DNA"/>
</dbReference>
<evidence type="ECO:0000259" key="1">
    <source>
        <dbReference type="Pfam" id="PF12697"/>
    </source>
</evidence>
<dbReference type="InterPro" id="IPR029058">
    <property type="entry name" value="AB_hydrolase_fold"/>
</dbReference>
<dbReference type="SUPFAM" id="SSF53474">
    <property type="entry name" value="alpha/beta-Hydrolases"/>
    <property type="match status" value="1"/>
</dbReference>
<dbReference type="GO" id="GO:0016787">
    <property type="term" value="F:hydrolase activity"/>
    <property type="evidence" value="ECO:0007669"/>
    <property type="project" value="UniProtKB-KW"/>
</dbReference>
<proteinExistence type="predicted"/>
<dbReference type="InterPro" id="IPR000639">
    <property type="entry name" value="Epox_hydrolase-like"/>
</dbReference>